<evidence type="ECO:0000256" key="5">
    <source>
        <dbReference type="ARBA" id="ARBA00023136"/>
    </source>
</evidence>
<keyword evidence="8" id="KW-1185">Reference proteome</keyword>
<evidence type="ECO:0000256" key="6">
    <source>
        <dbReference type="SAM" id="Phobius"/>
    </source>
</evidence>
<comment type="subcellular location">
    <subcellularLocation>
        <location evidence="1">Cell membrane</location>
        <topology evidence="1">Multi-pass membrane protein</topology>
    </subcellularLocation>
</comment>
<dbReference type="PANTHER" id="PTHR33931">
    <property type="entry name" value="HOLIN-LIKE PROTEIN CIDA-RELATED"/>
    <property type="match status" value="1"/>
</dbReference>
<organism evidence="7 8">
    <name type="scientific">Marinobacter psychrophilus</name>
    <dbReference type="NCBI Taxonomy" id="330734"/>
    <lineage>
        <taxon>Bacteria</taxon>
        <taxon>Pseudomonadati</taxon>
        <taxon>Pseudomonadota</taxon>
        <taxon>Gammaproteobacteria</taxon>
        <taxon>Pseudomonadales</taxon>
        <taxon>Marinobacteraceae</taxon>
        <taxon>Marinobacter</taxon>
    </lineage>
</organism>
<keyword evidence="5 6" id="KW-0472">Membrane</keyword>
<dbReference type="EMBL" id="CP011494">
    <property type="protein sequence ID" value="AKO51410.1"/>
    <property type="molecule type" value="Genomic_DNA"/>
</dbReference>
<evidence type="ECO:0000256" key="3">
    <source>
        <dbReference type="ARBA" id="ARBA00022692"/>
    </source>
</evidence>
<keyword evidence="2" id="KW-1003">Cell membrane</keyword>
<keyword evidence="4 6" id="KW-1133">Transmembrane helix</keyword>
<protein>
    <submittedName>
        <fullName evidence="7">Murein hydrolase transporter LrgA</fullName>
    </submittedName>
</protein>
<dbReference type="InterPro" id="IPR005538">
    <property type="entry name" value="LrgA/CidA"/>
</dbReference>
<dbReference type="PANTHER" id="PTHR33931:SF2">
    <property type="entry name" value="HOLIN-LIKE PROTEIN CIDA"/>
    <property type="match status" value="1"/>
</dbReference>
<feature type="transmembrane region" description="Helical" evidence="6">
    <location>
        <begin position="59"/>
        <end position="79"/>
    </location>
</feature>
<dbReference type="AlphaFoldDB" id="A0A0H4I1B2"/>
<gene>
    <name evidence="7" type="ORF">ABA45_02415</name>
</gene>
<dbReference type="STRING" id="330734.ABA45_02415"/>
<dbReference type="Pfam" id="PF03788">
    <property type="entry name" value="LrgA"/>
    <property type="match status" value="1"/>
</dbReference>
<dbReference type="GO" id="GO:0005886">
    <property type="term" value="C:plasma membrane"/>
    <property type="evidence" value="ECO:0007669"/>
    <property type="project" value="UniProtKB-SubCell"/>
</dbReference>
<dbReference type="KEGG" id="mpq:ABA45_02415"/>
<dbReference type="RefSeq" id="WP_048384187.1">
    <property type="nucleotide sequence ID" value="NZ_CP011494.1"/>
</dbReference>
<proteinExistence type="predicted"/>
<feature type="transmembrane region" description="Helical" evidence="6">
    <location>
        <begin position="85"/>
        <end position="111"/>
    </location>
</feature>
<evidence type="ECO:0000256" key="4">
    <source>
        <dbReference type="ARBA" id="ARBA00022989"/>
    </source>
</evidence>
<sequence length="122" mass="13026">MSILRGFLILVLFFLLGEALRLVFLVPISGGILGLMMLTLYFMATGGVGNAVASASQALISVLILLIMPGLTEIFFISGKFTGQWLAVSVSLLVGTFLSVVTTLVLLNVLARKLPSRSNTHE</sequence>
<accession>A0A0H4I1B2</accession>
<name>A0A0H4I1B2_9GAMM</name>
<dbReference type="GO" id="GO:0016787">
    <property type="term" value="F:hydrolase activity"/>
    <property type="evidence" value="ECO:0007669"/>
    <property type="project" value="UniProtKB-KW"/>
</dbReference>
<evidence type="ECO:0000256" key="2">
    <source>
        <dbReference type="ARBA" id="ARBA00022475"/>
    </source>
</evidence>
<evidence type="ECO:0000313" key="8">
    <source>
        <dbReference type="Proteomes" id="UP000036406"/>
    </source>
</evidence>
<reference evidence="7 8" key="1">
    <citation type="submission" date="2015-05" db="EMBL/GenBank/DDBJ databases">
        <title>Complete genome of Marinobacter psychrophilus strain 20041T isolated from sea-ice of the Canadian Basin.</title>
        <authorList>
            <person name="Song L."/>
            <person name="Ren L."/>
            <person name="Yu Y."/>
            <person name="Wang X."/>
        </authorList>
    </citation>
    <scope>NUCLEOTIDE SEQUENCE [LARGE SCALE GENOMIC DNA]</scope>
    <source>
        <strain evidence="7 8">20041</strain>
    </source>
</reference>
<keyword evidence="7" id="KW-0378">Hydrolase</keyword>
<dbReference type="PATRIC" id="fig|330734.3.peg.544"/>
<feature type="transmembrane region" description="Helical" evidence="6">
    <location>
        <begin position="31"/>
        <end position="52"/>
    </location>
</feature>
<keyword evidence="3 6" id="KW-0812">Transmembrane</keyword>
<dbReference type="Proteomes" id="UP000036406">
    <property type="component" value="Chromosome"/>
</dbReference>
<evidence type="ECO:0000256" key="1">
    <source>
        <dbReference type="ARBA" id="ARBA00004651"/>
    </source>
</evidence>
<evidence type="ECO:0000313" key="7">
    <source>
        <dbReference type="EMBL" id="AKO51410.1"/>
    </source>
</evidence>